<reference evidence="2" key="1">
    <citation type="journal article" date="2020" name="Stud. Mycol.">
        <title>101 Dothideomycetes genomes: a test case for predicting lifestyles and emergence of pathogens.</title>
        <authorList>
            <person name="Haridas S."/>
            <person name="Albert R."/>
            <person name="Binder M."/>
            <person name="Bloem J."/>
            <person name="Labutti K."/>
            <person name="Salamov A."/>
            <person name="Andreopoulos B."/>
            <person name="Baker S."/>
            <person name="Barry K."/>
            <person name="Bills G."/>
            <person name="Bluhm B."/>
            <person name="Cannon C."/>
            <person name="Castanera R."/>
            <person name="Culley D."/>
            <person name="Daum C."/>
            <person name="Ezra D."/>
            <person name="Gonzalez J."/>
            <person name="Henrissat B."/>
            <person name="Kuo A."/>
            <person name="Liang C."/>
            <person name="Lipzen A."/>
            <person name="Lutzoni F."/>
            <person name="Magnuson J."/>
            <person name="Mondo S."/>
            <person name="Nolan M."/>
            <person name="Ohm R."/>
            <person name="Pangilinan J."/>
            <person name="Park H.-J."/>
            <person name="Ramirez L."/>
            <person name="Alfaro M."/>
            <person name="Sun H."/>
            <person name="Tritt A."/>
            <person name="Yoshinaga Y."/>
            <person name="Zwiers L.-H."/>
            <person name="Turgeon B."/>
            <person name="Goodwin S."/>
            <person name="Spatafora J."/>
            <person name="Crous P."/>
            <person name="Grigoriev I."/>
        </authorList>
    </citation>
    <scope>NUCLEOTIDE SEQUENCE</scope>
    <source>
        <strain evidence="2">CBS 122367</strain>
    </source>
</reference>
<evidence type="ECO:0000313" key="2">
    <source>
        <dbReference type="EMBL" id="KAF2683807.1"/>
    </source>
</evidence>
<proteinExistence type="predicted"/>
<dbReference type="InterPro" id="IPR036047">
    <property type="entry name" value="F-box-like_dom_sf"/>
</dbReference>
<dbReference type="CDD" id="cd09917">
    <property type="entry name" value="F-box_SF"/>
    <property type="match status" value="1"/>
</dbReference>
<accession>A0A6G1IZX2</accession>
<name>A0A6G1IZX2_9PLEO</name>
<dbReference type="AlphaFoldDB" id="A0A6G1IZX2"/>
<organism evidence="2 3">
    <name type="scientific">Lentithecium fluviatile CBS 122367</name>
    <dbReference type="NCBI Taxonomy" id="1168545"/>
    <lineage>
        <taxon>Eukaryota</taxon>
        <taxon>Fungi</taxon>
        <taxon>Dikarya</taxon>
        <taxon>Ascomycota</taxon>
        <taxon>Pezizomycotina</taxon>
        <taxon>Dothideomycetes</taxon>
        <taxon>Pleosporomycetidae</taxon>
        <taxon>Pleosporales</taxon>
        <taxon>Massarineae</taxon>
        <taxon>Lentitheciaceae</taxon>
        <taxon>Lentithecium</taxon>
    </lineage>
</organism>
<dbReference type="InterPro" id="IPR001810">
    <property type="entry name" value="F-box_dom"/>
</dbReference>
<sequence length="177" mass="19904">MLRRFPHGAPHPENSVSRFAPPIFIPITMKLIKLSTELLESMASFLPQVGLLSVSLTCKRLRTATELELFREYLCPGGDNPIAALIKRLLGQPDLAKYVQKICLKDWVTLGHLDPEKARGEYGNGYYGLLFPPNKSEYALFAEAAQAAGIITAILPYETESWIFERLMSDQFVRIGY</sequence>
<dbReference type="OrthoDB" id="3800420at2759"/>
<dbReference type="Proteomes" id="UP000799291">
    <property type="component" value="Unassembled WGS sequence"/>
</dbReference>
<gene>
    <name evidence="2" type="ORF">K458DRAFT_42686</name>
</gene>
<evidence type="ECO:0000313" key="3">
    <source>
        <dbReference type="Proteomes" id="UP000799291"/>
    </source>
</evidence>
<dbReference type="PROSITE" id="PS50181">
    <property type="entry name" value="FBOX"/>
    <property type="match status" value="1"/>
</dbReference>
<keyword evidence="3" id="KW-1185">Reference proteome</keyword>
<feature type="domain" description="F-box" evidence="1">
    <location>
        <begin position="28"/>
        <end position="73"/>
    </location>
</feature>
<protein>
    <recommendedName>
        <fullName evidence="1">F-box domain-containing protein</fullName>
    </recommendedName>
</protein>
<dbReference type="SUPFAM" id="SSF81383">
    <property type="entry name" value="F-box domain"/>
    <property type="match status" value="1"/>
</dbReference>
<dbReference type="EMBL" id="MU005583">
    <property type="protein sequence ID" value="KAF2683807.1"/>
    <property type="molecule type" value="Genomic_DNA"/>
</dbReference>
<evidence type="ECO:0000259" key="1">
    <source>
        <dbReference type="PROSITE" id="PS50181"/>
    </source>
</evidence>